<protein>
    <submittedName>
        <fullName evidence="2">Oxidoreductase</fullName>
    </submittedName>
</protein>
<keyword evidence="1" id="KW-1133">Transmembrane helix</keyword>
<organism evidence="2 3">
    <name type="scientific">Clostridium celatum DSM 1785</name>
    <dbReference type="NCBI Taxonomy" id="545697"/>
    <lineage>
        <taxon>Bacteria</taxon>
        <taxon>Bacillati</taxon>
        <taxon>Bacillota</taxon>
        <taxon>Clostridia</taxon>
        <taxon>Eubacteriales</taxon>
        <taxon>Clostridiaceae</taxon>
        <taxon>Clostridium</taxon>
    </lineage>
</organism>
<name>L1QLH6_9CLOT</name>
<dbReference type="NCBIfam" id="TIGR01909">
    <property type="entry name" value="C_GCAxxG_C_C"/>
    <property type="match status" value="1"/>
</dbReference>
<evidence type="ECO:0000313" key="2">
    <source>
        <dbReference type="EMBL" id="EKY28585.1"/>
    </source>
</evidence>
<accession>L1QLH6</accession>
<comment type="caution">
    <text evidence="2">The sequence shown here is derived from an EMBL/GenBank/DDBJ whole genome shotgun (WGS) entry which is preliminary data.</text>
</comment>
<dbReference type="PATRIC" id="fig|545697.3.peg.631"/>
<dbReference type="eggNOG" id="COG2221">
    <property type="taxonomic scope" value="Bacteria"/>
</dbReference>
<dbReference type="RefSeq" id="WP_005210933.1">
    <property type="nucleotide sequence ID" value="NZ_KB291615.1"/>
</dbReference>
<dbReference type="Pfam" id="PF09719">
    <property type="entry name" value="C_GCAxxG_C_C"/>
    <property type="match status" value="1"/>
</dbReference>
<keyword evidence="1" id="KW-0472">Membrane</keyword>
<reference evidence="2 3" key="1">
    <citation type="submission" date="2012-05" db="EMBL/GenBank/DDBJ databases">
        <authorList>
            <person name="Weinstock G."/>
            <person name="Sodergren E."/>
            <person name="Lobos E.A."/>
            <person name="Fulton L."/>
            <person name="Fulton R."/>
            <person name="Courtney L."/>
            <person name="Fronick C."/>
            <person name="O'Laughlin M."/>
            <person name="Godfrey J."/>
            <person name="Wilson R.M."/>
            <person name="Miner T."/>
            <person name="Farmer C."/>
            <person name="Delehaunty K."/>
            <person name="Cordes M."/>
            <person name="Minx P."/>
            <person name="Tomlinson C."/>
            <person name="Chen J."/>
            <person name="Wollam A."/>
            <person name="Pepin K.H."/>
            <person name="Bhonagiri V."/>
            <person name="Zhang X."/>
            <person name="Suruliraj S."/>
            <person name="Warren W."/>
            <person name="Mitreva M."/>
            <person name="Mardis E.R."/>
            <person name="Wilson R.K."/>
        </authorList>
    </citation>
    <scope>NUCLEOTIDE SEQUENCE [LARGE SCALE GENOMIC DNA]</scope>
    <source>
        <strain evidence="2 3">DSM 1785</strain>
    </source>
</reference>
<gene>
    <name evidence="2" type="ORF">HMPREF0216_00638</name>
</gene>
<keyword evidence="3" id="KW-1185">Reference proteome</keyword>
<dbReference type="OrthoDB" id="45689at2"/>
<sequence>MLVETMKKYYDKKYDLNCAECMLTAANEEYDLGLPKVAIKSMSAFGGGMGIGSVCGAITGCIAVLGIMFTKDRGHASPQVKEMTIKFINEFNKKLGAIDCIPLKEMHYKDTENRCIKMMEVAAITLDDIIYKNKDKYTVYR</sequence>
<dbReference type="Proteomes" id="UP000010420">
    <property type="component" value="Unassembled WGS sequence"/>
</dbReference>
<dbReference type="STRING" id="545697.HMPREF0216_00638"/>
<keyword evidence="1" id="KW-0812">Transmembrane</keyword>
<feature type="transmembrane region" description="Helical" evidence="1">
    <location>
        <begin position="44"/>
        <end position="69"/>
    </location>
</feature>
<evidence type="ECO:0000256" key="1">
    <source>
        <dbReference type="SAM" id="Phobius"/>
    </source>
</evidence>
<dbReference type="HOGENOM" id="CLU_091283_5_0_9"/>
<dbReference type="EMBL" id="AMEZ01000022">
    <property type="protein sequence ID" value="EKY28585.1"/>
    <property type="molecule type" value="Genomic_DNA"/>
</dbReference>
<dbReference type="AlphaFoldDB" id="L1QLH6"/>
<dbReference type="InterPro" id="IPR010181">
    <property type="entry name" value="CGCAxxGCC_motif"/>
</dbReference>
<evidence type="ECO:0000313" key="3">
    <source>
        <dbReference type="Proteomes" id="UP000010420"/>
    </source>
</evidence>
<proteinExistence type="predicted"/>